<sequence length="150" mass="16440">MFQLDVTAVGLLTGEKKLNTNIEIKAPIAKKLSIKPKKPRSNREVLTSNNEFKPDGAVGSTKKAAVVLVESRFLLRNCASNDVVDQQKGGREAEGSLLCARYLGKADWQTQWRRAQTIHNSIEAGTGHLWSGGARTGEKLFEQSNSGNEM</sequence>
<evidence type="ECO:0000313" key="1">
    <source>
        <dbReference type="EMBL" id="TKA72553.1"/>
    </source>
</evidence>
<name>A0A4U0XBG2_9PEZI</name>
<proteinExistence type="predicted"/>
<comment type="caution">
    <text evidence="1">The sequence shown here is derived from an EMBL/GenBank/DDBJ whole genome shotgun (WGS) entry which is preliminary data.</text>
</comment>
<dbReference type="AlphaFoldDB" id="A0A4U0XBG2"/>
<dbReference type="EMBL" id="NAJQ01000304">
    <property type="protein sequence ID" value="TKA72553.1"/>
    <property type="molecule type" value="Genomic_DNA"/>
</dbReference>
<dbReference type="Proteomes" id="UP000309340">
    <property type="component" value="Unassembled WGS sequence"/>
</dbReference>
<accession>A0A4U0XBG2</accession>
<evidence type="ECO:0000313" key="2">
    <source>
        <dbReference type="Proteomes" id="UP000309340"/>
    </source>
</evidence>
<organism evidence="1 2">
    <name type="scientific">Friedmanniomyces simplex</name>
    <dbReference type="NCBI Taxonomy" id="329884"/>
    <lineage>
        <taxon>Eukaryota</taxon>
        <taxon>Fungi</taxon>
        <taxon>Dikarya</taxon>
        <taxon>Ascomycota</taxon>
        <taxon>Pezizomycotina</taxon>
        <taxon>Dothideomycetes</taxon>
        <taxon>Dothideomycetidae</taxon>
        <taxon>Mycosphaerellales</taxon>
        <taxon>Teratosphaeriaceae</taxon>
        <taxon>Friedmanniomyces</taxon>
    </lineage>
</organism>
<keyword evidence="2" id="KW-1185">Reference proteome</keyword>
<reference evidence="1 2" key="1">
    <citation type="submission" date="2017-03" db="EMBL/GenBank/DDBJ databases">
        <title>Genomes of endolithic fungi from Antarctica.</title>
        <authorList>
            <person name="Coleine C."/>
            <person name="Masonjones S."/>
            <person name="Stajich J.E."/>
        </authorList>
    </citation>
    <scope>NUCLEOTIDE SEQUENCE [LARGE SCALE GENOMIC DNA]</scope>
    <source>
        <strain evidence="1 2">CCFEE 5184</strain>
    </source>
</reference>
<protein>
    <submittedName>
        <fullName evidence="1">Uncharacterized protein</fullName>
    </submittedName>
</protein>
<gene>
    <name evidence="1" type="ORF">B0A55_07752</name>
</gene>